<evidence type="ECO:0000256" key="4">
    <source>
        <dbReference type="ARBA" id="ARBA00007637"/>
    </source>
</evidence>
<evidence type="ECO:0000256" key="1">
    <source>
        <dbReference type="ARBA" id="ARBA00000083"/>
    </source>
</evidence>
<dbReference type="Pfam" id="PF01370">
    <property type="entry name" value="Epimerase"/>
    <property type="match status" value="1"/>
</dbReference>
<evidence type="ECO:0000256" key="2">
    <source>
        <dbReference type="ARBA" id="ARBA00001911"/>
    </source>
</evidence>
<evidence type="ECO:0000256" key="6">
    <source>
        <dbReference type="ARBA" id="ARBA00018569"/>
    </source>
</evidence>
<evidence type="ECO:0000256" key="5">
    <source>
        <dbReference type="ARBA" id="ARBA00013189"/>
    </source>
</evidence>
<protein>
    <recommendedName>
        <fullName evidence="6">UDP-glucose 4-epimerase</fullName>
        <ecNumber evidence="5">5.1.3.2</ecNumber>
    </recommendedName>
    <alternativeName>
        <fullName evidence="11">Galactowaldenase</fullName>
    </alternativeName>
    <alternativeName>
        <fullName evidence="10">UDP-galactose 4-epimerase</fullName>
    </alternativeName>
</protein>
<dbReference type="InterPro" id="IPR001509">
    <property type="entry name" value="Epimerase_deHydtase"/>
</dbReference>
<evidence type="ECO:0000259" key="12">
    <source>
        <dbReference type="Pfam" id="PF01370"/>
    </source>
</evidence>
<feature type="domain" description="NAD-dependent epimerase/dehydratase" evidence="12">
    <location>
        <begin position="3"/>
        <end position="249"/>
    </location>
</feature>
<dbReference type="EC" id="5.1.3.2" evidence="5"/>
<comment type="caution">
    <text evidence="13">The sequence shown here is derived from an EMBL/GenBank/DDBJ whole genome shotgun (WGS) entry which is preliminary data.</text>
</comment>
<comment type="pathway">
    <text evidence="3">Carbohydrate metabolism; galactose metabolism.</text>
</comment>
<dbReference type="SUPFAM" id="SSF51735">
    <property type="entry name" value="NAD(P)-binding Rossmann-fold domains"/>
    <property type="match status" value="1"/>
</dbReference>
<dbReference type="InterPro" id="IPR036291">
    <property type="entry name" value="NAD(P)-bd_dom_sf"/>
</dbReference>
<proteinExistence type="inferred from homology"/>
<evidence type="ECO:0000256" key="3">
    <source>
        <dbReference type="ARBA" id="ARBA00004947"/>
    </source>
</evidence>
<dbReference type="OrthoDB" id="9801785at2"/>
<keyword evidence="7" id="KW-0520">NAD</keyword>
<accession>A0A4Q7J4X9</accession>
<dbReference type="AlphaFoldDB" id="A0A4Q7J4X9"/>
<dbReference type="PANTHER" id="PTHR43725">
    <property type="entry name" value="UDP-GLUCOSE 4-EPIMERASE"/>
    <property type="match status" value="1"/>
</dbReference>
<organism evidence="13 14">
    <name type="scientific">Amycolatopsis suaedae</name>
    <dbReference type="NCBI Taxonomy" id="2510978"/>
    <lineage>
        <taxon>Bacteria</taxon>
        <taxon>Bacillati</taxon>
        <taxon>Actinomycetota</taxon>
        <taxon>Actinomycetes</taxon>
        <taxon>Pseudonocardiales</taxon>
        <taxon>Pseudonocardiaceae</taxon>
        <taxon>Amycolatopsis</taxon>
    </lineage>
</organism>
<evidence type="ECO:0000256" key="9">
    <source>
        <dbReference type="ARBA" id="ARBA00023277"/>
    </source>
</evidence>
<dbReference type="InterPro" id="IPR005886">
    <property type="entry name" value="UDP_G4E"/>
</dbReference>
<dbReference type="Gene3D" id="3.90.25.10">
    <property type="entry name" value="UDP-galactose 4-epimerase, domain 1"/>
    <property type="match status" value="1"/>
</dbReference>
<comment type="cofactor">
    <cofactor evidence="2">
        <name>NAD(+)</name>
        <dbReference type="ChEBI" id="CHEBI:57540"/>
    </cofactor>
</comment>
<dbReference type="PANTHER" id="PTHR43725:SF53">
    <property type="entry name" value="UDP-ARABINOSE 4-EPIMERASE 1"/>
    <property type="match status" value="1"/>
</dbReference>
<dbReference type="UniPathway" id="UPA00214"/>
<sequence length="325" mass="33228">MTVLVTGGAGYIGAHVTVELAAAGRRVVVVDDLSTGSSTRVPDGVPLVRADVRDTAALRSVITRHGVSGIVHLAARKDVAESTAYPLRYYAGNVNGDRSVLTAAIDARVGYVVYSSSAAVYGAAAHRPVTEAAPTEPANAYGRTKLVGEWMLADAAAAGGPRFVALRYFNVAGAGRAWLGDPGRVNLLQRLLHAAAGGGRATVYGGDHDTRDGSCERDYVHVADVAGAHARAVEALAAGEVTGEVLNVGRGTGTTVLEMVRAVRALTGCALPADIVGRRLGDPASVVASADLIAGRLGWTARFGLDDIVSSAWAALPRAGAAEAA</sequence>
<evidence type="ECO:0000256" key="7">
    <source>
        <dbReference type="ARBA" id="ARBA00023027"/>
    </source>
</evidence>
<dbReference type="RefSeq" id="WP_130477898.1">
    <property type="nucleotide sequence ID" value="NZ_SFCC01000013.1"/>
</dbReference>
<dbReference type="Gene3D" id="3.40.50.720">
    <property type="entry name" value="NAD(P)-binding Rossmann-like Domain"/>
    <property type="match status" value="1"/>
</dbReference>
<dbReference type="GO" id="GO:0033499">
    <property type="term" value="P:galactose catabolic process via UDP-galactose, Leloir pathway"/>
    <property type="evidence" value="ECO:0007669"/>
    <property type="project" value="TreeGrafter"/>
</dbReference>
<dbReference type="GO" id="GO:0003978">
    <property type="term" value="F:UDP-glucose 4-epimerase activity"/>
    <property type="evidence" value="ECO:0007669"/>
    <property type="project" value="UniProtKB-EC"/>
</dbReference>
<gene>
    <name evidence="13" type="primary">galE</name>
    <name evidence="13" type="ORF">EWH70_24660</name>
</gene>
<name>A0A4Q7J4X9_9PSEU</name>
<evidence type="ECO:0000256" key="10">
    <source>
        <dbReference type="ARBA" id="ARBA00031367"/>
    </source>
</evidence>
<keyword evidence="14" id="KW-1185">Reference proteome</keyword>
<evidence type="ECO:0000313" key="14">
    <source>
        <dbReference type="Proteomes" id="UP000292003"/>
    </source>
</evidence>
<comment type="similarity">
    <text evidence="4">Belongs to the NAD(P)-dependent epimerase/dehydratase family.</text>
</comment>
<reference evidence="13 14" key="1">
    <citation type="submission" date="2019-02" db="EMBL/GenBank/DDBJ databases">
        <title>Draft genome sequence of Amycolatopsis sp. 8-3EHSu isolated from roots of Suaeda maritima.</title>
        <authorList>
            <person name="Duangmal K."/>
            <person name="Chantavorakit T."/>
        </authorList>
    </citation>
    <scope>NUCLEOTIDE SEQUENCE [LARGE SCALE GENOMIC DNA]</scope>
    <source>
        <strain evidence="13 14">8-3EHSu</strain>
    </source>
</reference>
<evidence type="ECO:0000256" key="11">
    <source>
        <dbReference type="ARBA" id="ARBA00033067"/>
    </source>
</evidence>
<dbReference type="EMBL" id="SFCC01000013">
    <property type="protein sequence ID" value="RZQ61084.1"/>
    <property type="molecule type" value="Genomic_DNA"/>
</dbReference>
<keyword evidence="9" id="KW-0119">Carbohydrate metabolism</keyword>
<comment type="catalytic activity">
    <reaction evidence="1">
        <text>UDP-alpha-D-glucose = UDP-alpha-D-galactose</text>
        <dbReference type="Rhea" id="RHEA:22168"/>
        <dbReference type="ChEBI" id="CHEBI:58885"/>
        <dbReference type="ChEBI" id="CHEBI:66914"/>
        <dbReference type="EC" id="5.1.3.2"/>
    </reaction>
</comment>
<dbReference type="Proteomes" id="UP000292003">
    <property type="component" value="Unassembled WGS sequence"/>
</dbReference>
<keyword evidence="8 13" id="KW-0413">Isomerase</keyword>
<evidence type="ECO:0000313" key="13">
    <source>
        <dbReference type="EMBL" id="RZQ61084.1"/>
    </source>
</evidence>
<dbReference type="NCBIfam" id="TIGR01179">
    <property type="entry name" value="galE"/>
    <property type="match status" value="1"/>
</dbReference>
<evidence type="ECO:0000256" key="8">
    <source>
        <dbReference type="ARBA" id="ARBA00023235"/>
    </source>
</evidence>